<dbReference type="EMBL" id="MU003521">
    <property type="protein sequence ID" value="KAF2467263.1"/>
    <property type="molecule type" value="Genomic_DNA"/>
</dbReference>
<organism evidence="1 2">
    <name type="scientific">Lindgomyces ingoldianus</name>
    <dbReference type="NCBI Taxonomy" id="673940"/>
    <lineage>
        <taxon>Eukaryota</taxon>
        <taxon>Fungi</taxon>
        <taxon>Dikarya</taxon>
        <taxon>Ascomycota</taxon>
        <taxon>Pezizomycotina</taxon>
        <taxon>Dothideomycetes</taxon>
        <taxon>Pleosporomycetidae</taxon>
        <taxon>Pleosporales</taxon>
        <taxon>Lindgomycetaceae</taxon>
        <taxon>Lindgomyces</taxon>
    </lineage>
</organism>
<proteinExistence type="predicted"/>
<accession>A0ACB6QJT7</accession>
<gene>
    <name evidence="1" type="ORF">BDR25DRAFT_305683</name>
</gene>
<evidence type="ECO:0000313" key="1">
    <source>
        <dbReference type="EMBL" id="KAF2467263.1"/>
    </source>
</evidence>
<evidence type="ECO:0000313" key="2">
    <source>
        <dbReference type="Proteomes" id="UP000799755"/>
    </source>
</evidence>
<dbReference type="Proteomes" id="UP000799755">
    <property type="component" value="Unassembled WGS sequence"/>
</dbReference>
<comment type="caution">
    <text evidence="1">The sequence shown here is derived from an EMBL/GenBank/DDBJ whole genome shotgun (WGS) entry which is preliminary data.</text>
</comment>
<name>A0ACB6QJT7_9PLEO</name>
<reference evidence="1" key="1">
    <citation type="journal article" date="2020" name="Stud. Mycol.">
        <title>101 Dothideomycetes genomes: a test case for predicting lifestyles and emergence of pathogens.</title>
        <authorList>
            <person name="Haridas S."/>
            <person name="Albert R."/>
            <person name="Binder M."/>
            <person name="Bloem J."/>
            <person name="Labutti K."/>
            <person name="Salamov A."/>
            <person name="Andreopoulos B."/>
            <person name="Baker S."/>
            <person name="Barry K."/>
            <person name="Bills G."/>
            <person name="Bluhm B."/>
            <person name="Cannon C."/>
            <person name="Castanera R."/>
            <person name="Culley D."/>
            <person name="Daum C."/>
            <person name="Ezra D."/>
            <person name="Gonzalez J."/>
            <person name="Henrissat B."/>
            <person name="Kuo A."/>
            <person name="Liang C."/>
            <person name="Lipzen A."/>
            <person name="Lutzoni F."/>
            <person name="Magnuson J."/>
            <person name="Mondo S."/>
            <person name="Nolan M."/>
            <person name="Ohm R."/>
            <person name="Pangilinan J."/>
            <person name="Park H.-J."/>
            <person name="Ramirez L."/>
            <person name="Alfaro M."/>
            <person name="Sun H."/>
            <person name="Tritt A."/>
            <person name="Yoshinaga Y."/>
            <person name="Zwiers L.-H."/>
            <person name="Turgeon B."/>
            <person name="Goodwin S."/>
            <person name="Spatafora J."/>
            <person name="Crous P."/>
            <person name="Grigoriev I."/>
        </authorList>
    </citation>
    <scope>NUCLEOTIDE SEQUENCE</scope>
    <source>
        <strain evidence="1">ATCC 200398</strain>
    </source>
</reference>
<sequence length="245" mass="27098">MADGQNRDHIVKVPDFYRFLIIAQIFIAVAVLGLAAYGATFNDWFGGNGYAIFCAIAIFLTHGYYLVSTSFFPIVYNCWVFLILSIFQVIWWLSCWADLAAWAAAYDVSFYGVALCDDYSINSEGDIVCLGDRKKHRNVIAAAAGIGALEWILVIVSLVVFAIALHRHRISGAPFTMNGMWHTTPENPRGTPNAVESGMQNGAQSGKAPMQQSPQPQSFQMYPQAGAQQQVGQQQAFQQPVYQQL</sequence>
<keyword evidence="2" id="KW-1185">Reference proteome</keyword>
<protein>
    <submittedName>
        <fullName evidence="1">Uncharacterized protein</fullName>
    </submittedName>
</protein>